<organism evidence="6 7">
    <name type="scientific">Arcobacter acticola</name>
    <dbReference type="NCBI Taxonomy" id="1849015"/>
    <lineage>
        <taxon>Bacteria</taxon>
        <taxon>Pseudomonadati</taxon>
        <taxon>Campylobacterota</taxon>
        <taxon>Epsilonproteobacteria</taxon>
        <taxon>Campylobacterales</taxon>
        <taxon>Arcobacteraceae</taxon>
        <taxon>Arcobacter</taxon>
    </lineage>
</organism>
<evidence type="ECO:0000256" key="2">
    <source>
        <dbReference type="ARBA" id="ARBA00022621"/>
    </source>
</evidence>
<dbReference type="InterPro" id="IPR012312">
    <property type="entry name" value="Hemerythrin-like"/>
</dbReference>
<dbReference type="CDD" id="cd12107">
    <property type="entry name" value="Hemerythrin"/>
    <property type="match status" value="2"/>
</dbReference>
<keyword evidence="4" id="KW-0408">Iron</keyword>
<name>A0A6M8EPJ0_9BACT</name>
<dbReference type="KEGG" id="paco:AACT_2967"/>
<evidence type="ECO:0000259" key="5">
    <source>
        <dbReference type="Pfam" id="PF01814"/>
    </source>
</evidence>
<dbReference type="InterPro" id="IPR016131">
    <property type="entry name" value="Haemerythrin_Fe_BS"/>
</dbReference>
<dbReference type="SUPFAM" id="SSF47188">
    <property type="entry name" value="Hemerythrin-like"/>
    <property type="match status" value="2"/>
</dbReference>
<keyword evidence="2" id="KW-0561">Oxygen transport</keyword>
<keyword evidence="3" id="KW-0479">Metal-binding</keyword>
<protein>
    <submittedName>
        <fullName evidence="6">Hemerythrin (Two domain)</fullName>
    </submittedName>
</protein>
<keyword evidence="7" id="KW-1185">Reference proteome</keyword>
<dbReference type="GO" id="GO:0005344">
    <property type="term" value="F:oxygen carrier activity"/>
    <property type="evidence" value="ECO:0007669"/>
    <property type="project" value="UniProtKB-KW"/>
</dbReference>
<dbReference type="GO" id="GO:0046872">
    <property type="term" value="F:metal ion binding"/>
    <property type="evidence" value="ECO:0007669"/>
    <property type="project" value="UniProtKB-KW"/>
</dbReference>
<dbReference type="EMBL" id="CP042652">
    <property type="protein sequence ID" value="QKE30019.1"/>
    <property type="molecule type" value="Genomic_DNA"/>
</dbReference>
<gene>
    <name evidence="6" type="ORF">AACT_2967</name>
</gene>
<dbReference type="Proteomes" id="UP000503483">
    <property type="component" value="Chromosome"/>
</dbReference>
<dbReference type="InterPro" id="IPR050669">
    <property type="entry name" value="Hemerythrin"/>
</dbReference>
<dbReference type="PANTHER" id="PTHR37164:SF1">
    <property type="entry name" value="BACTERIOHEMERYTHRIN"/>
    <property type="match status" value="1"/>
</dbReference>
<dbReference type="InterPro" id="IPR012827">
    <property type="entry name" value="Hemerythrin_metal-bd"/>
</dbReference>
<accession>A0A6M8EPJ0</accession>
<dbReference type="PANTHER" id="PTHR37164">
    <property type="entry name" value="BACTERIOHEMERYTHRIN"/>
    <property type="match status" value="1"/>
</dbReference>
<dbReference type="PROSITE" id="PS00550">
    <property type="entry name" value="HEMERYTHRINS"/>
    <property type="match status" value="2"/>
</dbReference>
<evidence type="ECO:0000256" key="4">
    <source>
        <dbReference type="ARBA" id="ARBA00023004"/>
    </source>
</evidence>
<evidence type="ECO:0000256" key="3">
    <source>
        <dbReference type="ARBA" id="ARBA00022723"/>
    </source>
</evidence>
<dbReference type="Gene3D" id="1.20.120.50">
    <property type="entry name" value="Hemerythrin-like"/>
    <property type="match status" value="2"/>
</dbReference>
<comment type="similarity">
    <text evidence="1">Belongs to the hemerythrin family.</text>
</comment>
<dbReference type="AlphaFoldDB" id="A0A6M8EPJ0"/>
<feature type="domain" description="Hemerythrin-like" evidence="5">
    <location>
        <begin position="21"/>
        <end position="133"/>
    </location>
</feature>
<feature type="domain" description="Hemerythrin-like" evidence="5">
    <location>
        <begin position="158"/>
        <end position="271"/>
    </location>
</feature>
<keyword evidence="2" id="KW-0813">Transport</keyword>
<evidence type="ECO:0000313" key="7">
    <source>
        <dbReference type="Proteomes" id="UP000503483"/>
    </source>
</evidence>
<evidence type="ECO:0000313" key="6">
    <source>
        <dbReference type="EMBL" id="QKE30019.1"/>
    </source>
</evidence>
<dbReference type="InterPro" id="IPR035938">
    <property type="entry name" value="Hemerythrin-like_sf"/>
</dbReference>
<dbReference type="NCBIfam" id="NF033749">
    <property type="entry name" value="bact_hemeryth"/>
    <property type="match status" value="1"/>
</dbReference>
<dbReference type="Pfam" id="PF01814">
    <property type="entry name" value="Hemerythrin"/>
    <property type="match status" value="2"/>
</dbReference>
<evidence type="ECO:0000256" key="1">
    <source>
        <dbReference type="ARBA" id="ARBA00010587"/>
    </source>
</evidence>
<sequence>MDKNIENLIWKSEYNIGNLKIDQEHQKLFSIARKTLSVVKLNNDEQEIGKIKELITELFTYVGTHFSNEQKYMKEVKYPELENHILLHKNLLDVLTNLISQLNTMELKEIEKSLYSFIEEYFIRHIILEDKKINLWNCSLEDLKSHSGWKDIYSVNNEIIDKEHKELFNIAQEAFAYVEEKDKTKKIKEIVTDLYDYMKTHFSHEEKFMQDINYPKSEEHKKLHREIILKINEFVKQLPTMNISDFEKELSKIIDISLVHHIIQEDRKIIAWERMNPHKK</sequence>
<dbReference type="NCBIfam" id="TIGR02481">
    <property type="entry name" value="hemeryth_dom"/>
    <property type="match status" value="2"/>
</dbReference>
<proteinExistence type="inferred from homology"/>
<reference evidence="6 7" key="1">
    <citation type="submission" date="2019-08" db="EMBL/GenBank/DDBJ databases">
        <title>Complete genome sequence of Arcobacter acticola.</title>
        <authorList>
            <person name="Miller W."/>
        </authorList>
    </citation>
    <scope>NUCLEOTIDE SEQUENCE [LARGE SCALE GENOMIC DNA]</scope>
    <source>
        <strain evidence="6 7">KCTC 52212</strain>
    </source>
</reference>